<dbReference type="Pfam" id="PF05721">
    <property type="entry name" value="PhyH"/>
    <property type="match status" value="1"/>
</dbReference>
<protein>
    <submittedName>
        <fullName evidence="2">Phytanoyl-CoA dioxygenase family protein</fullName>
    </submittedName>
</protein>
<accession>A0ABS1Y232</accession>
<dbReference type="Proteomes" id="UP000601027">
    <property type="component" value="Unassembled WGS sequence"/>
</dbReference>
<dbReference type="EMBL" id="JAEVHM010000291">
    <property type="protein sequence ID" value="MBM0235562.1"/>
    <property type="molecule type" value="Genomic_DNA"/>
</dbReference>
<keyword evidence="3" id="KW-1185">Reference proteome</keyword>
<keyword evidence="2" id="KW-0560">Oxidoreductase</keyword>
<proteinExistence type="predicted"/>
<organism evidence="2 3">
    <name type="scientific">Micromonospora parastrephiae</name>
    <dbReference type="NCBI Taxonomy" id="2806101"/>
    <lineage>
        <taxon>Bacteria</taxon>
        <taxon>Bacillati</taxon>
        <taxon>Actinomycetota</taxon>
        <taxon>Actinomycetes</taxon>
        <taxon>Micromonosporales</taxon>
        <taxon>Micromonosporaceae</taxon>
        <taxon>Micromonospora</taxon>
    </lineage>
</organism>
<gene>
    <name evidence="2" type="ORF">JNW91_29585</name>
</gene>
<comment type="caution">
    <text evidence="2">The sequence shown here is derived from an EMBL/GenBank/DDBJ whole genome shotgun (WGS) entry which is preliminary data.</text>
</comment>
<dbReference type="RefSeq" id="WP_203178806.1">
    <property type="nucleotide sequence ID" value="NZ_JAEVHM010000291.1"/>
</dbReference>
<dbReference type="PANTHER" id="PTHR37563">
    <property type="entry name" value="PHYTANOYL-COA DIOXYGENASE FAMILY PROTEIN (AFU_ORTHOLOGUE AFUA_2G03330)"/>
    <property type="match status" value="1"/>
</dbReference>
<dbReference type="SUPFAM" id="SSF51197">
    <property type="entry name" value="Clavaminate synthase-like"/>
    <property type="match status" value="1"/>
</dbReference>
<name>A0ABS1Y232_9ACTN</name>
<evidence type="ECO:0000313" key="3">
    <source>
        <dbReference type="Proteomes" id="UP000601027"/>
    </source>
</evidence>
<evidence type="ECO:0000313" key="2">
    <source>
        <dbReference type="EMBL" id="MBM0235562.1"/>
    </source>
</evidence>
<sequence length="307" mass="34249">MARPPLTRFYNVVTIASSPEEALNARSPRRQPRADRRGRGADRALGDLYRDGITACRGAFDPAWVQQVGDDVAAAFAEARSRPDGAVGRGPERWYVEIHPEQLGGFVELVTHPWVVSVCEAVLGPEYEIVELGFDIPFPGAAMQPWHRDFPMPEDTRRQRRLTSLAFNLTTVDTVEEMGPFEIAPGTQWDDGADFDHEMFPPRERYPRYQQRAVRKYPQRGDISARSALTIHRGTPNVSRSARPVLVLGVDAPGAGNAAHHDMAVTRGSWESLPPLVREHLPCHVVDRLEPIRQKHTIEGLVMGAAE</sequence>
<keyword evidence="2" id="KW-0223">Dioxygenase</keyword>
<reference evidence="2 3" key="1">
    <citation type="submission" date="2021-01" db="EMBL/GenBank/DDBJ databases">
        <title>Draft genome sequence of Micromonospora sp. strain STR1_7.</title>
        <authorList>
            <person name="Karlyshev A."/>
            <person name="Jawad R."/>
        </authorList>
    </citation>
    <scope>NUCLEOTIDE SEQUENCE [LARGE SCALE GENOMIC DNA]</scope>
    <source>
        <strain evidence="2 3">STR1-7</strain>
    </source>
</reference>
<evidence type="ECO:0000256" key="1">
    <source>
        <dbReference type="SAM" id="MobiDB-lite"/>
    </source>
</evidence>
<feature type="region of interest" description="Disordered" evidence="1">
    <location>
        <begin position="21"/>
        <end position="41"/>
    </location>
</feature>
<dbReference type="PANTHER" id="PTHR37563:SF2">
    <property type="entry name" value="PHYTANOYL-COA DIOXYGENASE FAMILY PROTEIN (AFU_ORTHOLOGUE AFUA_2G03330)"/>
    <property type="match status" value="1"/>
</dbReference>
<dbReference type="GO" id="GO:0051213">
    <property type="term" value="F:dioxygenase activity"/>
    <property type="evidence" value="ECO:0007669"/>
    <property type="project" value="UniProtKB-KW"/>
</dbReference>
<feature type="compositionally biased region" description="Basic and acidic residues" evidence="1">
    <location>
        <begin position="32"/>
        <end position="41"/>
    </location>
</feature>
<dbReference type="InterPro" id="IPR008775">
    <property type="entry name" value="Phytyl_CoA_dOase-like"/>
</dbReference>
<dbReference type="InterPro" id="IPR051961">
    <property type="entry name" value="Fungal_Metabolite_Diox"/>
</dbReference>
<dbReference type="Gene3D" id="2.60.120.620">
    <property type="entry name" value="q2cbj1_9rhob like domain"/>
    <property type="match status" value="1"/>
</dbReference>